<evidence type="ECO:0000256" key="2">
    <source>
        <dbReference type="PROSITE-ProRule" id="PRU00192"/>
    </source>
</evidence>
<dbReference type="AlphaFoldDB" id="A0A183B8W7"/>
<dbReference type="SUPFAM" id="SSF55550">
    <property type="entry name" value="SH2 domain"/>
    <property type="match status" value="1"/>
</dbReference>
<dbReference type="WBParaSite" id="ECPE_0001569201-mRNA-1">
    <property type="protein sequence ID" value="ECPE_0001569201-mRNA-1"/>
    <property type="gene ID" value="ECPE_0001569201"/>
</dbReference>
<sequence length="176" mass="19943">MGNAIRRKRRLHKSKSKKPVVARYEEATSPVFVVQSNPCTPEIELVPSEPEPENNSNKFYQVRALYSMKALFPSDLSFLKDDLFLVKSKNLNAWIEAINLRTHEKGFIPGNYVCLDDGGPKSLDAFYSIDRLDAEKKLFLPGQVAGTYIVRPRAGTSFYRVSRLFGELFCLSSGFK</sequence>
<dbReference type="Proteomes" id="UP000272942">
    <property type="component" value="Unassembled WGS sequence"/>
</dbReference>
<dbReference type="PROSITE" id="PS50002">
    <property type="entry name" value="SH3"/>
    <property type="match status" value="1"/>
</dbReference>
<evidence type="ECO:0000259" key="3">
    <source>
        <dbReference type="PROSITE" id="PS50002"/>
    </source>
</evidence>
<dbReference type="InterPro" id="IPR036860">
    <property type="entry name" value="SH2_dom_sf"/>
</dbReference>
<proteinExistence type="predicted"/>
<dbReference type="Gene3D" id="2.30.30.40">
    <property type="entry name" value="SH3 Domains"/>
    <property type="match status" value="1"/>
</dbReference>
<dbReference type="SUPFAM" id="SSF50044">
    <property type="entry name" value="SH3-domain"/>
    <property type="match status" value="1"/>
</dbReference>
<keyword evidence="5" id="KW-1185">Reference proteome</keyword>
<dbReference type="OrthoDB" id="6282324at2759"/>
<evidence type="ECO:0000313" key="4">
    <source>
        <dbReference type="EMBL" id="VDP92924.1"/>
    </source>
</evidence>
<reference evidence="6" key="1">
    <citation type="submission" date="2016-06" db="UniProtKB">
        <authorList>
            <consortium name="WormBaseParasite"/>
        </authorList>
    </citation>
    <scope>IDENTIFICATION</scope>
</reference>
<feature type="domain" description="SH3" evidence="3">
    <location>
        <begin position="57"/>
        <end position="118"/>
    </location>
</feature>
<keyword evidence="1 2" id="KW-0728">SH3 domain</keyword>
<organism evidence="6">
    <name type="scientific">Echinostoma caproni</name>
    <dbReference type="NCBI Taxonomy" id="27848"/>
    <lineage>
        <taxon>Eukaryota</taxon>
        <taxon>Metazoa</taxon>
        <taxon>Spiralia</taxon>
        <taxon>Lophotrochozoa</taxon>
        <taxon>Platyhelminthes</taxon>
        <taxon>Trematoda</taxon>
        <taxon>Digenea</taxon>
        <taxon>Plagiorchiida</taxon>
        <taxon>Echinostomata</taxon>
        <taxon>Echinostomatoidea</taxon>
        <taxon>Echinostomatidae</taxon>
        <taxon>Echinostoma</taxon>
    </lineage>
</organism>
<dbReference type="Pfam" id="PF00018">
    <property type="entry name" value="SH3_1"/>
    <property type="match status" value="1"/>
</dbReference>
<dbReference type="SMART" id="SM00326">
    <property type="entry name" value="SH3"/>
    <property type="match status" value="1"/>
</dbReference>
<evidence type="ECO:0000313" key="6">
    <source>
        <dbReference type="WBParaSite" id="ECPE_0001569201-mRNA-1"/>
    </source>
</evidence>
<gene>
    <name evidence="4" type="ORF">ECPE_LOCUS15652</name>
</gene>
<evidence type="ECO:0000256" key="1">
    <source>
        <dbReference type="ARBA" id="ARBA00022443"/>
    </source>
</evidence>
<name>A0A183B8W7_9TREM</name>
<protein>
    <submittedName>
        <fullName evidence="6">SH3 domain-containing protein</fullName>
    </submittedName>
</protein>
<dbReference type="InterPro" id="IPR036028">
    <property type="entry name" value="SH3-like_dom_sf"/>
</dbReference>
<evidence type="ECO:0000313" key="5">
    <source>
        <dbReference type="Proteomes" id="UP000272942"/>
    </source>
</evidence>
<dbReference type="EMBL" id="UZAN01061320">
    <property type="protein sequence ID" value="VDP92924.1"/>
    <property type="molecule type" value="Genomic_DNA"/>
</dbReference>
<dbReference type="InterPro" id="IPR001452">
    <property type="entry name" value="SH3_domain"/>
</dbReference>
<accession>A0A183B8W7</accession>
<reference evidence="4 5" key="2">
    <citation type="submission" date="2018-11" db="EMBL/GenBank/DDBJ databases">
        <authorList>
            <consortium name="Pathogen Informatics"/>
        </authorList>
    </citation>
    <scope>NUCLEOTIDE SEQUENCE [LARGE SCALE GENOMIC DNA]</scope>
    <source>
        <strain evidence="4 5">Egypt</strain>
    </source>
</reference>